<evidence type="ECO:0000313" key="3">
    <source>
        <dbReference type="EMBL" id="URI07220.1"/>
    </source>
</evidence>
<keyword evidence="4" id="KW-1185">Reference proteome</keyword>
<dbReference type="Proteomes" id="UP001056201">
    <property type="component" value="Chromosome 1"/>
</dbReference>
<accession>A0ABY4S7D7</accession>
<feature type="compositionally biased region" description="Polar residues" evidence="1">
    <location>
        <begin position="90"/>
        <end position="102"/>
    </location>
</feature>
<evidence type="ECO:0000313" key="4">
    <source>
        <dbReference type="Proteomes" id="UP001056201"/>
    </source>
</evidence>
<protein>
    <submittedName>
        <fullName evidence="3">Uncharacterized protein</fullName>
    </submittedName>
</protein>
<reference evidence="3" key="1">
    <citation type="submission" date="2022-05" db="EMBL/GenBank/DDBJ databases">
        <title>An RpoN-dependent PEP-CTERM gene is involved in floc formation of an Aquincola tertiaricarbonis strain.</title>
        <authorList>
            <person name="Qiu D."/>
            <person name="Xia M."/>
        </authorList>
    </citation>
    <scope>NUCLEOTIDE SEQUENCE</scope>
    <source>
        <strain evidence="3">RN12</strain>
    </source>
</reference>
<dbReference type="RefSeq" id="WP_250195485.1">
    <property type="nucleotide sequence ID" value="NZ_CP097635.1"/>
</dbReference>
<proteinExistence type="predicted"/>
<dbReference type="EMBL" id="CP097635">
    <property type="protein sequence ID" value="URI07220.1"/>
    <property type="molecule type" value="Genomic_DNA"/>
</dbReference>
<evidence type="ECO:0000256" key="2">
    <source>
        <dbReference type="SAM" id="SignalP"/>
    </source>
</evidence>
<feature type="chain" id="PRO_5046525476" evidence="2">
    <location>
        <begin position="27"/>
        <end position="271"/>
    </location>
</feature>
<sequence length="271" mass="29861">MIRKRMRRLATGLLVTGLLTGSGAWAQNAFMMDGGAFTNAMMQPQIYDGLRRNMELARGKDWGKEPPARRLASGFASGDFDPQGMDRGRSNASGTSVSRTNTSTIVKPVSASRMPAMLAQAYPEAARPQAERNFKQLLAGYHQIEQRFGVPRYDVAGAVAALLVGSWMAYHQSDFPDEHFAPLVQQMRGIIRRNPDFAAADAQQKQEMYEQLAILGMLTATTQMALKENPDAPNAERAQANLSKAGKGYLEEFLKTDASRVQFTARGLELR</sequence>
<keyword evidence="2" id="KW-0732">Signal</keyword>
<gene>
    <name evidence="3" type="ORF">MW290_00920</name>
</gene>
<evidence type="ECO:0000256" key="1">
    <source>
        <dbReference type="SAM" id="MobiDB-lite"/>
    </source>
</evidence>
<feature type="compositionally biased region" description="Basic and acidic residues" evidence="1">
    <location>
        <begin position="59"/>
        <end position="68"/>
    </location>
</feature>
<organism evidence="3 4">
    <name type="scientific">Aquincola tertiaricarbonis</name>
    <dbReference type="NCBI Taxonomy" id="391953"/>
    <lineage>
        <taxon>Bacteria</taxon>
        <taxon>Pseudomonadati</taxon>
        <taxon>Pseudomonadota</taxon>
        <taxon>Betaproteobacteria</taxon>
        <taxon>Burkholderiales</taxon>
        <taxon>Sphaerotilaceae</taxon>
        <taxon>Aquincola</taxon>
    </lineage>
</organism>
<dbReference type="InterPro" id="IPR046505">
    <property type="entry name" value="DUF6683"/>
</dbReference>
<feature type="region of interest" description="Disordered" evidence="1">
    <location>
        <begin position="59"/>
        <end position="102"/>
    </location>
</feature>
<dbReference type="Pfam" id="PF20388">
    <property type="entry name" value="DUF6683"/>
    <property type="match status" value="1"/>
</dbReference>
<name>A0ABY4S7D7_AQUTE</name>
<feature type="signal peptide" evidence="2">
    <location>
        <begin position="1"/>
        <end position="26"/>
    </location>
</feature>